<reference evidence="4" key="1">
    <citation type="submission" date="2018-02" db="EMBL/GenBank/DDBJ databases">
        <title>Rhizophora mucronata_Transcriptome.</title>
        <authorList>
            <person name="Meera S.P."/>
            <person name="Sreeshan A."/>
            <person name="Augustine A."/>
        </authorList>
    </citation>
    <scope>NUCLEOTIDE SEQUENCE</scope>
    <source>
        <tissue evidence="4">Leaf</tissue>
    </source>
</reference>
<feature type="compositionally biased region" description="Basic and acidic residues" evidence="2">
    <location>
        <begin position="568"/>
        <end position="588"/>
    </location>
</feature>
<dbReference type="AlphaFoldDB" id="A0A2P2JW84"/>
<dbReference type="GO" id="GO:0003723">
    <property type="term" value="F:RNA binding"/>
    <property type="evidence" value="ECO:0007669"/>
    <property type="project" value="InterPro"/>
</dbReference>
<organism evidence="4">
    <name type="scientific">Rhizophora mucronata</name>
    <name type="common">Asiatic mangrove</name>
    <dbReference type="NCBI Taxonomy" id="61149"/>
    <lineage>
        <taxon>Eukaryota</taxon>
        <taxon>Viridiplantae</taxon>
        <taxon>Streptophyta</taxon>
        <taxon>Embryophyta</taxon>
        <taxon>Tracheophyta</taxon>
        <taxon>Spermatophyta</taxon>
        <taxon>Magnoliopsida</taxon>
        <taxon>eudicotyledons</taxon>
        <taxon>Gunneridae</taxon>
        <taxon>Pentapetalae</taxon>
        <taxon>rosids</taxon>
        <taxon>fabids</taxon>
        <taxon>Malpighiales</taxon>
        <taxon>Rhizophoraceae</taxon>
        <taxon>Rhizophora</taxon>
    </lineage>
</organism>
<evidence type="ECO:0000259" key="3">
    <source>
        <dbReference type="PROSITE" id="PS50128"/>
    </source>
</evidence>
<dbReference type="PANTHER" id="PTHR13161">
    <property type="entry name" value="SPLICING FACTOR SUPPRESSOR OF WHITE APRICOT"/>
    <property type="match status" value="1"/>
</dbReference>
<evidence type="ECO:0000256" key="1">
    <source>
        <dbReference type="ARBA" id="ARBA00022664"/>
    </source>
</evidence>
<feature type="compositionally biased region" description="Acidic residues" evidence="2">
    <location>
        <begin position="604"/>
        <end position="619"/>
    </location>
</feature>
<dbReference type="Gene3D" id="1.10.10.790">
    <property type="entry name" value="Surp module"/>
    <property type="match status" value="2"/>
</dbReference>
<evidence type="ECO:0000256" key="2">
    <source>
        <dbReference type="SAM" id="MobiDB-lite"/>
    </source>
</evidence>
<feature type="compositionally biased region" description="Basic and acidic residues" evidence="2">
    <location>
        <begin position="643"/>
        <end position="666"/>
    </location>
</feature>
<dbReference type="FunFam" id="1.10.10.790:FF:000002">
    <property type="entry name" value="Splicing factor 3A subunit 1"/>
    <property type="match status" value="1"/>
</dbReference>
<feature type="domain" description="SURP motif" evidence="3">
    <location>
        <begin position="286"/>
        <end position="328"/>
    </location>
</feature>
<dbReference type="SUPFAM" id="SSF109905">
    <property type="entry name" value="Surp module (SWAP domain)"/>
    <property type="match status" value="2"/>
</dbReference>
<feature type="compositionally biased region" description="Acidic residues" evidence="2">
    <location>
        <begin position="163"/>
        <end position="175"/>
    </location>
</feature>
<feature type="compositionally biased region" description="Polar residues" evidence="2">
    <location>
        <begin position="398"/>
        <end position="408"/>
    </location>
</feature>
<name>A0A2P2JW84_RHIMU</name>
<dbReference type="SMART" id="SM00648">
    <property type="entry name" value="SWAP"/>
    <property type="match status" value="2"/>
</dbReference>
<feature type="region of interest" description="Disordered" evidence="2">
    <location>
        <begin position="39"/>
        <end position="58"/>
    </location>
</feature>
<dbReference type="PROSITE" id="PS50128">
    <property type="entry name" value="SURP"/>
    <property type="match status" value="2"/>
</dbReference>
<dbReference type="InterPro" id="IPR040397">
    <property type="entry name" value="SWAP"/>
</dbReference>
<feature type="compositionally biased region" description="Basic and acidic residues" evidence="2">
    <location>
        <begin position="720"/>
        <end position="744"/>
    </location>
</feature>
<feature type="compositionally biased region" description="Basic residues" evidence="2">
    <location>
        <begin position="695"/>
        <end position="705"/>
    </location>
</feature>
<feature type="compositionally biased region" description="Basic and acidic residues" evidence="2">
    <location>
        <begin position="675"/>
        <end position="694"/>
    </location>
</feature>
<dbReference type="GO" id="GO:0000395">
    <property type="term" value="P:mRNA 5'-splice site recognition"/>
    <property type="evidence" value="ECO:0007669"/>
    <property type="project" value="TreeGrafter"/>
</dbReference>
<feature type="region of interest" description="Disordered" evidence="2">
    <location>
        <begin position="558"/>
        <end position="831"/>
    </location>
</feature>
<feature type="domain" description="SURP motif" evidence="3">
    <location>
        <begin position="78"/>
        <end position="120"/>
    </location>
</feature>
<evidence type="ECO:0000313" key="4">
    <source>
        <dbReference type="EMBL" id="MBW97737.1"/>
    </source>
</evidence>
<dbReference type="InterPro" id="IPR035967">
    <property type="entry name" value="SWAP/Surp_sf"/>
</dbReference>
<feature type="region of interest" description="Disordered" evidence="2">
    <location>
        <begin position="448"/>
        <end position="470"/>
    </location>
</feature>
<feature type="compositionally biased region" description="Basic residues" evidence="2">
    <location>
        <begin position="623"/>
        <end position="642"/>
    </location>
</feature>
<dbReference type="InterPro" id="IPR000061">
    <property type="entry name" value="Surp"/>
</dbReference>
<dbReference type="Pfam" id="PF01805">
    <property type="entry name" value="Surp"/>
    <property type="match status" value="2"/>
</dbReference>
<sequence length="846" mass="94005">MVTCSFHLDFPFLLFSDLENEEEQGNTVGYRAVPFSYGSPSESATKKNTEDESGFQPPFSVPDHLLQNLPPTEKVHQIIARTATFVSKHGGQSEIILRVKQGDNPTFGFLMPDHDLHPYFRFLVDHQELLNSAVDGKEEGNKGSQTGGLSGALTLLGSVYGSGEDDEGATEDDQALAENDSKAAGDGANLDISHGPEQTDFTVKIVRQDGAAHRHLDVSLKEGAHVIKKNHLITKVKPGSMSGSKKEGDSSGSISSIVDKLPGLAMPVPSDVETSILEPPSDLKRVVDKIVEFILRNGKEFEAVLVQQDVKHGRFPFLLPSNQYYPYYQRVLLKAQESRSVGRGFNSEKRDSLVRGVEKKTASKELSALPLASDISYDAERKEKFKMVIGKSKKDGQDQPSKATQPQVGVSMDATAAAAILQAATRGIKNPNVEFLSKASVNGISKGLSGEGGEAASVSSQRPDQSTEPGVSVPVAKAMAKTAAIVAADEADSSEASLTKEQKLKAERLKRAKMFAAMIKSGSAPLKTEPLDRLSVDLPKSGFSGPGAEMICLAAREREGSSVLPDKNTADKIEKSEGKEPADSYNERRSKRRYRSRSNRDEEKDGGEEEEGEQGGEEDMDHKHSRKKRRNRDRHKHRRRHSSSKDNYSRHKHKDDSMSDDERSSYQHEQYSSADDEHGQSKRGHKSDDSDHEHRHSRRRRKSHRSSNVEDKHSQHRRKHDDSDYEDQHSQHQDRYGSSDDYEHHHSKHRHKHGCSSDNEHRHQVKSVKQRRISRFEREEDLEEGEILAKSDQSKVSEGGGGASREASVDLWKSYQDARPPSQPCETTEVSDDFRAKIRAMLMQTL</sequence>
<protein>
    <submittedName>
        <fullName evidence="4">Uncharacterized protein MANES_03G133700</fullName>
    </submittedName>
</protein>
<dbReference type="PANTHER" id="PTHR13161:SF15">
    <property type="entry name" value="SPLICING FACTOR, SUPPRESSOR OF WHITE-APRICOT HOMOLOG"/>
    <property type="match status" value="1"/>
</dbReference>
<keyword evidence="1" id="KW-0507">mRNA processing</keyword>
<feature type="compositionally biased region" description="Basic residues" evidence="2">
    <location>
        <begin position="763"/>
        <end position="773"/>
    </location>
</feature>
<proteinExistence type="predicted"/>
<accession>A0A2P2JW84</accession>
<feature type="region of interest" description="Disordered" evidence="2">
    <location>
        <begin position="160"/>
        <end position="195"/>
    </location>
</feature>
<dbReference type="EMBL" id="GGEC01017254">
    <property type="protein sequence ID" value="MBW97737.1"/>
    <property type="molecule type" value="Transcribed_RNA"/>
</dbReference>
<feature type="region of interest" description="Disordered" evidence="2">
    <location>
        <begin position="390"/>
        <end position="409"/>
    </location>
</feature>
<feature type="compositionally biased region" description="Basic residues" evidence="2">
    <location>
        <begin position="745"/>
        <end position="754"/>
    </location>
</feature>